<reference evidence="2" key="1">
    <citation type="journal article" date="2023" name="Mol. Phylogenet. Evol.">
        <title>Genome-scale phylogeny and comparative genomics of the fungal order Sordariales.</title>
        <authorList>
            <person name="Hensen N."/>
            <person name="Bonometti L."/>
            <person name="Westerberg I."/>
            <person name="Brannstrom I.O."/>
            <person name="Guillou S."/>
            <person name="Cros-Aarteil S."/>
            <person name="Calhoun S."/>
            <person name="Haridas S."/>
            <person name="Kuo A."/>
            <person name="Mondo S."/>
            <person name="Pangilinan J."/>
            <person name="Riley R."/>
            <person name="LaButti K."/>
            <person name="Andreopoulos B."/>
            <person name="Lipzen A."/>
            <person name="Chen C."/>
            <person name="Yan M."/>
            <person name="Daum C."/>
            <person name="Ng V."/>
            <person name="Clum A."/>
            <person name="Steindorff A."/>
            <person name="Ohm R.A."/>
            <person name="Martin F."/>
            <person name="Silar P."/>
            <person name="Natvig D.O."/>
            <person name="Lalanne C."/>
            <person name="Gautier V."/>
            <person name="Ament-Velasquez S.L."/>
            <person name="Kruys A."/>
            <person name="Hutchinson M.I."/>
            <person name="Powell A.J."/>
            <person name="Barry K."/>
            <person name="Miller A.N."/>
            <person name="Grigoriev I.V."/>
            <person name="Debuchy R."/>
            <person name="Gladieux P."/>
            <person name="Hiltunen Thoren M."/>
            <person name="Johannesson H."/>
        </authorList>
    </citation>
    <scope>NUCLEOTIDE SEQUENCE [LARGE SCALE GENOMIC DNA]</scope>
    <source>
        <strain evidence="2">CBS 284.82</strain>
    </source>
</reference>
<dbReference type="Proteomes" id="UP001303115">
    <property type="component" value="Unassembled WGS sequence"/>
</dbReference>
<name>A0AAN6PP30_9PEZI</name>
<keyword evidence="2" id="KW-1185">Reference proteome</keyword>
<dbReference type="AlphaFoldDB" id="A0AAN6PP30"/>
<protein>
    <submittedName>
        <fullName evidence="1">Uncharacterized protein</fullName>
    </submittedName>
</protein>
<evidence type="ECO:0000313" key="1">
    <source>
        <dbReference type="EMBL" id="KAK4044357.1"/>
    </source>
</evidence>
<accession>A0AAN6PP30</accession>
<organism evidence="1 2">
    <name type="scientific">Parachaetomium inaequale</name>
    <dbReference type="NCBI Taxonomy" id="2588326"/>
    <lineage>
        <taxon>Eukaryota</taxon>
        <taxon>Fungi</taxon>
        <taxon>Dikarya</taxon>
        <taxon>Ascomycota</taxon>
        <taxon>Pezizomycotina</taxon>
        <taxon>Sordariomycetes</taxon>
        <taxon>Sordariomycetidae</taxon>
        <taxon>Sordariales</taxon>
        <taxon>Chaetomiaceae</taxon>
        <taxon>Parachaetomium</taxon>
    </lineage>
</organism>
<dbReference type="EMBL" id="MU854319">
    <property type="protein sequence ID" value="KAK4044357.1"/>
    <property type="molecule type" value="Genomic_DNA"/>
</dbReference>
<proteinExistence type="predicted"/>
<sequence length="332" mass="37193">MPSLPLKAQVGIRDHWTKEDSPVQTSLRELQELLGHAVVVEPEWALLVVELDAFYADKTNLVVVVAGCVQAWAKSMIELLEDAAHEAWTEKVLEKVPARMRVFVEVAASAKAATAWSEQRDGFVVSLPKKQVYQPAELFPIFRGELLACFDAKKKPQLPERKAPGGADDWEGVEVDKVTGKAEVIEPSKSVQTSRPKIEFMPDVASLPRPDQLFLQPPYHLSLVHGHQQIELHCSHSPTLEFLAAYLKRWCRVNHADTRNPPAVQVTLHQSAFGLGEVFDRLTLSTEETRYTNQFTVTSPTVVALIEGVLGYELISTHGGWNFRRNAEFKKL</sequence>
<gene>
    <name evidence="1" type="ORF">C8A01DRAFT_31410</name>
</gene>
<evidence type="ECO:0000313" key="2">
    <source>
        <dbReference type="Proteomes" id="UP001303115"/>
    </source>
</evidence>
<comment type="caution">
    <text evidence="1">The sequence shown here is derived from an EMBL/GenBank/DDBJ whole genome shotgun (WGS) entry which is preliminary data.</text>
</comment>